<reference evidence="2" key="1">
    <citation type="journal article" date="2021" name="Sci. Adv.">
        <title>The American lobster genome reveals insights on longevity, neural, and immune adaptations.</title>
        <authorList>
            <person name="Polinski J.M."/>
            <person name="Zimin A.V."/>
            <person name="Clark K.F."/>
            <person name="Kohn A.B."/>
            <person name="Sadowski N."/>
            <person name="Timp W."/>
            <person name="Ptitsyn A."/>
            <person name="Khanna P."/>
            <person name="Romanova D.Y."/>
            <person name="Williams P."/>
            <person name="Greenwood S.J."/>
            <person name="Moroz L.L."/>
            <person name="Walt D.R."/>
            <person name="Bodnar A.G."/>
        </authorList>
    </citation>
    <scope>NUCLEOTIDE SEQUENCE</scope>
    <source>
        <strain evidence="2">GMGI-L3</strain>
    </source>
</reference>
<accession>A0A8J5MKH9</accession>
<dbReference type="AlphaFoldDB" id="A0A8J5MKH9"/>
<feature type="compositionally biased region" description="Low complexity" evidence="1">
    <location>
        <begin position="41"/>
        <end position="50"/>
    </location>
</feature>
<protein>
    <submittedName>
        <fullName evidence="2">Uncharacterized protein</fullName>
    </submittedName>
</protein>
<organism evidence="2 3">
    <name type="scientific">Homarus americanus</name>
    <name type="common">American lobster</name>
    <dbReference type="NCBI Taxonomy" id="6706"/>
    <lineage>
        <taxon>Eukaryota</taxon>
        <taxon>Metazoa</taxon>
        <taxon>Ecdysozoa</taxon>
        <taxon>Arthropoda</taxon>
        <taxon>Crustacea</taxon>
        <taxon>Multicrustacea</taxon>
        <taxon>Malacostraca</taxon>
        <taxon>Eumalacostraca</taxon>
        <taxon>Eucarida</taxon>
        <taxon>Decapoda</taxon>
        <taxon>Pleocyemata</taxon>
        <taxon>Astacidea</taxon>
        <taxon>Nephropoidea</taxon>
        <taxon>Nephropidae</taxon>
        <taxon>Homarus</taxon>
    </lineage>
</organism>
<feature type="region of interest" description="Disordered" evidence="1">
    <location>
        <begin position="1"/>
        <end position="59"/>
    </location>
</feature>
<sequence length="105" mass="11500">MGGVDTETATRELQKRQRQEREMEWTQKSKNSLLGATAVPTDISISTSTDDSQEERPGLQAVSNCLYSPSTSAPLPKKMKNIIATPKVAAALARVNLPDKRAKMK</sequence>
<comment type="caution">
    <text evidence="2">The sequence shown here is derived from an EMBL/GenBank/DDBJ whole genome shotgun (WGS) entry which is preliminary data.</text>
</comment>
<name>A0A8J5MKH9_HOMAM</name>
<dbReference type="Proteomes" id="UP000747542">
    <property type="component" value="Unassembled WGS sequence"/>
</dbReference>
<gene>
    <name evidence="2" type="ORF">Hamer_G018502</name>
</gene>
<proteinExistence type="predicted"/>
<keyword evidence="3" id="KW-1185">Reference proteome</keyword>
<evidence type="ECO:0000313" key="3">
    <source>
        <dbReference type="Proteomes" id="UP000747542"/>
    </source>
</evidence>
<dbReference type="EMBL" id="JAHLQT010043933">
    <property type="protein sequence ID" value="KAG7154774.1"/>
    <property type="molecule type" value="Genomic_DNA"/>
</dbReference>
<feature type="compositionally biased region" description="Basic and acidic residues" evidence="1">
    <location>
        <begin position="8"/>
        <end position="27"/>
    </location>
</feature>
<evidence type="ECO:0000256" key="1">
    <source>
        <dbReference type="SAM" id="MobiDB-lite"/>
    </source>
</evidence>
<evidence type="ECO:0000313" key="2">
    <source>
        <dbReference type="EMBL" id="KAG7154774.1"/>
    </source>
</evidence>